<evidence type="ECO:0000313" key="2">
    <source>
        <dbReference type="EMBL" id="KAG2495185.1"/>
    </source>
</evidence>
<feature type="region of interest" description="Disordered" evidence="1">
    <location>
        <begin position="169"/>
        <end position="225"/>
    </location>
</feature>
<dbReference type="Proteomes" id="UP000612055">
    <property type="component" value="Unassembled WGS sequence"/>
</dbReference>
<gene>
    <name evidence="2" type="ORF">HYH03_006791</name>
</gene>
<evidence type="ECO:0000313" key="3">
    <source>
        <dbReference type="Proteomes" id="UP000612055"/>
    </source>
</evidence>
<dbReference type="EMBL" id="JAEHOE010000026">
    <property type="protein sequence ID" value="KAG2495185.1"/>
    <property type="molecule type" value="Genomic_DNA"/>
</dbReference>
<feature type="compositionally biased region" description="Basic and acidic residues" evidence="1">
    <location>
        <begin position="1"/>
        <end position="19"/>
    </location>
</feature>
<feature type="region of interest" description="Disordered" evidence="1">
    <location>
        <begin position="1"/>
        <end position="24"/>
    </location>
</feature>
<name>A0A835YA72_9CHLO</name>
<dbReference type="InterPro" id="IPR027267">
    <property type="entry name" value="AH/BAR_dom_sf"/>
</dbReference>
<feature type="compositionally biased region" description="Basic residues" evidence="1">
    <location>
        <begin position="191"/>
        <end position="203"/>
    </location>
</feature>
<protein>
    <submittedName>
        <fullName evidence="2">Uncharacterized protein</fullName>
    </submittedName>
</protein>
<organism evidence="2 3">
    <name type="scientific">Edaphochlamys debaryana</name>
    <dbReference type="NCBI Taxonomy" id="47281"/>
    <lineage>
        <taxon>Eukaryota</taxon>
        <taxon>Viridiplantae</taxon>
        <taxon>Chlorophyta</taxon>
        <taxon>core chlorophytes</taxon>
        <taxon>Chlorophyceae</taxon>
        <taxon>CS clade</taxon>
        <taxon>Chlamydomonadales</taxon>
        <taxon>Chlamydomonadales incertae sedis</taxon>
        <taxon>Edaphochlamys</taxon>
    </lineage>
</organism>
<dbReference type="AlphaFoldDB" id="A0A835YA72"/>
<proteinExistence type="predicted"/>
<keyword evidence="3" id="KW-1185">Reference proteome</keyword>
<accession>A0A835YA72</accession>
<evidence type="ECO:0000256" key="1">
    <source>
        <dbReference type="SAM" id="MobiDB-lite"/>
    </source>
</evidence>
<reference evidence="2" key="1">
    <citation type="journal article" date="2020" name="bioRxiv">
        <title>Comparative genomics of Chlamydomonas.</title>
        <authorList>
            <person name="Craig R.J."/>
            <person name="Hasan A.R."/>
            <person name="Ness R.W."/>
            <person name="Keightley P.D."/>
        </authorList>
    </citation>
    <scope>NUCLEOTIDE SEQUENCE</scope>
    <source>
        <strain evidence="2">CCAP 11/70</strain>
    </source>
</reference>
<comment type="caution">
    <text evidence="2">The sequence shown here is derived from an EMBL/GenBank/DDBJ whole genome shotgun (WGS) entry which is preliminary data.</text>
</comment>
<dbReference type="SUPFAM" id="SSF103657">
    <property type="entry name" value="BAR/IMD domain-like"/>
    <property type="match status" value="1"/>
</dbReference>
<dbReference type="OrthoDB" id="547035at2759"/>
<sequence>MQKLVEKTKQSLHVGERTFKPTPNLRNPAMLHEAEDFAVHMTQFRTNLKRYQAAVQVFLRSLPQVARGNLPRVWERVEGGLCEPLRPNVSHDHPTRVGGTYDDGLLRDARDILDAQVGHDVLRPIDRWLESLAVARTRMRKLEGLRLDVDARRRRVHRRYMRALARMERRGAPGGSGTMGVHGSEVGGPSRRARSAGPGHRRRAMTDDETSSVSSSSDEEEYELRYGPEGAGVEDVRAVRGQEDFIRSALYYQRKLDAVQSSYQEQEELVWQHLSGLVRDAAWLKAFVAGALLDIKEALQASAVALGPCKLPLPAFPRFNAGGEYGAIGDPSPLVADIPESLKSAAGGLLGGMTTPLALAGASPGGGGVGLSPADVAAALRPKRITAQPLQTSADLTTPRYGPVPPVVRGQPGVPADELAAAAAAPAALPPAGTGAGPATHGGGMLGAVKDLVSEVTAAARQGPIGTGPAGQQPIAAGGL</sequence>